<dbReference type="GO" id="GO:0099078">
    <property type="term" value="C:BORC complex"/>
    <property type="evidence" value="ECO:0007669"/>
    <property type="project" value="TreeGrafter"/>
</dbReference>
<proteinExistence type="inferred from homology"/>
<accession>A0A914HF13</accession>
<dbReference type="GO" id="GO:0005765">
    <property type="term" value="C:lysosomal membrane"/>
    <property type="evidence" value="ECO:0007669"/>
    <property type="project" value="UniProtKB-SubCell"/>
</dbReference>
<dbReference type="AlphaFoldDB" id="A0A914HF13"/>
<evidence type="ECO:0000256" key="4">
    <source>
        <dbReference type="ARBA" id="ARBA00023228"/>
    </source>
</evidence>
<evidence type="ECO:0000256" key="2">
    <source>
        <dbReference type="ARBA" id="ARBA00010463"/>
    </source>
</evidence>
<reference evidence="6" key="1">
    <citation type="submission" date="2022-11" db="UniProtKB">
        <authorList>
            <consortium name="WormBaseParasite"/>
        </authorList>
    </citation>
    <scope>IDENTIFICATION</scope>
</reference>
<dbReference type="InterPro" id="IPR019320">
    <property type="entry name" value="BORCS8"/>
</dbReference>
<keyword evidence="4" id="KW-0458">Lysosome</keyword>
<dbReference type="PANTHER" id="PTHR21146">
    <property type="entry name" value="MEF2B PROTEIN"/>
    <property type="match status" value="1"/>
</dbReference>
<sequence>MKPQSSPPISRELHLRSKQIAERLSESVHILDHDPSMALYRLQEHANKMVPRLVVRRHQMGQQNGNIQGACFDLDNAIQTLDQMKKAQPTFERIQSALRNSVYFKQQIEHEMVRKRSVVSDNANANEKLHFANPLIDQTALATILQGKRERA</sequence>
<dbReference type="Proteomes" id="UP000887572">
    <property type="component" value="Unplaced"/>
</dbReference>
<organism evidence="5 6">
    <name type="scientific">Globodera rostochiensis</name>
    <name type="common">Golden nematode worm</name>
    <name type="synonym">Heterodera rostochiensis</name>
    <dbReference type="NCBI Taxonomy" id="31243"/>
    <lineage>
        <taxon>Eukaryota</taxon>
        <taxon>Metazoa</taxon>
        <taxon>Ecdysozoa</taxon>
        <taxon>Nematoda</taxon>
        <taxon>Chromadorea</taxon>
        <taxon>Rhabditida</taxon>
        <taxon>Tylenchina</taxon>
        <taxon>Tylenchomorpha</taxon>
        <taxon>Tylenchoidea</taxon>
        <taxon>Heteroderidae</taxon>
        <taxon>Heteroderinae</taxon>
        <taxon>Globodera</taxon>
    </lineage>
</organism>
<evidence type="ECO:0000313" key="5">
    <source>
        <dbReference type="Proteomes" id="UP000887572"/>
    </source>
</evidence>
<dbReference type="WBParaSite" id="Gr19_v10_g16388.t2">
    <property type="protein sequence ID" value="Gr19_v10_g16388.t2"/>
    <property type="gene ID" value="Gr19_v10_g16388"/>
</dbReference>
<keyword evidence="5" id="KW-1185">Reference proteome</keyword>
<evidence type="ECO:0000313" key="6">
    <source>
        <dbReference type="WBParaSite" id="Gr19_v10_g16388.t2"/>
    </source>
</evidence>
<keyword evidence="3" id="KW-0472">Membrane</keyword>
<comment type="similarity">
    <text evidence="2">Belongs to the BORCS8 family.</text>
</comment>
<comment type="subcellular location">
    <subcellularLocation>
        <location evidence="1">Lysosome membrane</location>
    </subcellularLocation>
</comment>
<dbReference type="PANTHER" id="PTHR21146:SF0">
    <property type="entry name" value="BLOC-1-RELATED COMPLEX SUBUNIT 8"/>
    <property type="match status" value="1"/>
</dbReference>
<name>A0A914HF13_GLORO</name>
<dbReference type="Pfam" id="PF10167">
    <property type="entry name" value="BORCS8"/>
    <property type="match status" value="1"/>
</dbReference>
<protein>
    <submittedName>
        <fullName evidence="6">BLOC-1-related complex subunit 8</fullName>
    </submittedName>
</protein>
<evidence type="ECO:0000256" key="1">
    <source>
        <dbReference type="ARBA" id="ARBA00004656"/>
    </source>
</evidence>
<evidence type="ECO:0000256" key="3">
    <source>
        <dbReference type="ARBA" id="ARBA00023136"/>
    </source>
</evidence>